<proteinExistence type="predicted"/>
<evidence type="ECO:0000256" key="1">
    <source>
        <dbReference type="ARBA" id="ARBA00022729"/>
    </source>
</evidence>
<dbReference type="PANTHER" id="PTHR43037">
    <property type="entry name" value="UNNAMED PRODUCT-RELATED"/>
    <property type="match status" value="1"/>
</dbReference>
<evidence type="ECO:0000259" key="3">
    <source>
        <dbReference type="Pfam" id="PF00326"/>
    </source>
</evidence>
<sequence>MRRPTLLATVAMIGLAGCGSLPPAGETAPREAGFAQREVVVDGRAHRYQVFVPSSAAGATPPVILFLHGSGERGDDGVKPTLAGLGPHVRANPDSFPAIVVFPQVPENGEWQGASADVAFAALDAATAEFNGDRDRTYLTGMSMGGYGTWELALAQSERFAALVPVCGAVRRISDERALYVTQVAGDPDPYATIAKALRDVPVWIFHGAKDDVVPPDDDRRLIAAFRRVDARDARYTEFPDADHNAWDPAYARTPDLWPWLFSQKRR</sequence>
<feature type="domain" description="Peptidase S9 prolyl oligopeptidase catalytic" evidence="3">
    <location>
        <begin position="110"/>
        <end position="251"/>
    </location>
</feature>
<dbReference type="PROSITE" id="PS51257">
    <property type="entry name" value="PROKAR_LIPOPROTEIN"/>
    <property type="match status" value="1"/>
</dbReference>
<organism evidence="4 5">
    <name type="scientific">Luteimonas notoginsengisoli</name>
    <dbReference type="NCBI Taxonomy" id="1578200"/>
    <lineage>
        <taxon>Bacteria</taxon>
        <taxon>Pseudomonadati</taxon>
        <taxon>Pseudomonadota</taxon>
        <taxon>Gammaproteobacteria</taxon>
        <taxon>Lysobacterales</taxon>
        <taxon>Lysobacteraceae</taxon>
        <taxon>Luteimonas</taxon>
    </lineage>
</organism>
<name>A0ABV7UR87_9GAMM</name>
<comment type="caution">
    <text evidence="4">The sequence shown here is derived from an EMBL/GenBank/DDBJ whole genome shotgun (WGS) entry which is preliminary data.</text>
</comment>
<keyword evidence="5" id="KW-1185">Reference proteome</keyword>
<accession>A0ABV7UR87</accession>
<dbReference type="InterPro" id="IPR001375">
    <property type="entry name" value="Peptidase_S9_cat"/>
</dbReference>
<gene>
    <name evidence="4" type="ORF">ACFOM9_01860</name>
</gene>
<dbReference type="Proteomes" id="UP001595724">
    <property type="component" value="Unassembled WGS sequence"/>
</dbReference>
<dbReference type="InterPro" id="IPR050955">
    <property type="entry name" value="Plant_Biomass_Hydrol_Est"/>
</dbReference>
<keyword evidence="1" id="KW-0732">Signal</keyword>
<reference evidence="5" key="1">
    <citation type="journal article" date="2019" name="Int. J. Syst. Evol. Microbiol.">
        <title>The Global Catalogue of Microorganisms (GCM) 10K type strain sequencing project: providing services to taxonomists for standard genome sequencing and annotation.</title>
        <authorList>
            <consortium name="The Broad Institute Genomics Platform"/>
            <consortium name="The Broad Institute Genome Sequencing Center for Infectious Disease"/>
            <person name="Wu L."/>
            <person name="Ma J."/>
        </authorList>
    </citation>
    <scope>NUCLEOTIDE SEQUENCE [LARGE SCALE GENOMIC DNA]</scope>
    <source>
        <strain evidence="5">KCTC 42211</strain>
    </source>
</reference>
<evidence type="ECO:0000313" key="4">
    <source>
        <dbReference type="EMBL" id="MFC3658822.1"/>
    </source>
</evidence>
<dbReference type="InterPro" id="IPR029058">
    <property type="entry name" value="AB_hydrolase_fold"/>
</dbReference>
<dbReference type="Gene3D" id="3.40.50.1820">
    <property type="entry name" value="alpha/beta hydrolase"/>
    <property type="match status" value="1"/>
</dbReference>
<dbReference type="EMBL" id="JBHRYF010000001">
    <property type="protein sequence ID" value="MFC3658822.1"/>
    <property type="molecule type" value="Genomic_DNA"/>
</dbReference>
<dbReference type="Pfam" id="PF00326">
    <property type="entry name" value="Peptidase_S9"/>
    <property type="match status" value="1"/>
</dbReference>
<keyword evidence="2" id="KW-0378">Hydrolase</keyword>
<evidence type="ECO:0000313" key="5">
    <source>
        <dbReference type="Proteomes" id="UP001595724"/>
    </source>
</evidence>
<evidence type="ECO:0000256" key="2">
    <source>
        <dbReference type="ARBA" id="ARBA00022801"/>
    </source>
</evidence>
<protein>
    <submittedName>
        <fullName evidence="4">Prolyl oligopeptidase family serine peptidase</fullName>
    </submittedName>
</protein>
<dbReference type="SUPFAM" id="SSF53474">
    <property type="entry name" value="alpha/beta-Hydrolases"/>
    <property type="match status" value="1"/>
</dbReference>
<dbReference type="RefSeq" id="WP_386705631.1">
    <property type="nucleotide sequence ID" value="NZ_JBHRYF010000001.1"/>
</dbReference>
<dbReference type="PANTHER" id="PTHR43037:SF5">
    <property type="entry name" value="FERULOYL ESTERASE"/>
    <property type="match status" value="1"/>
</dbReference>